<dbReference type="EMBL" id="QBKT01000036">
    <property type="protein sequence ID" value="PTX53941.1"/>
    <property type="molecule type" value="Genomic_DNA"/>
</dbReference>
<dbReference type="InterPro" id="IPR008969">
    <property type="entry name" value="CarboxyPept-like_regulatory"/>
</dbReference>
<keyword evidence="1" id="KW-0645">Protease</keyword>
<dbReference type="RefSeq" id="WP_146169922.1">
    <property type="nucleotide sequence ID" value="NZ_QBKT01000036.1"/>
</dbReference>
<sequence length="111" mass="12383">MSQFNINSVCTEYSTGIRVQGQVFDATTNETLPLANVYVDVDTTIGTAADMDGNFSIQVPKGTTLVVSFTGYHPFKFMAEEGFTEVYLQTDDQLDTVVIHGQNKKKNYNWL</sequence>
<dbReference type="SUPFAM" id="SSF49464">
    <property type="entry name" value="Carboxypeptidase regulatory domain-like"/>
    <property type="match status" value="1"/>
</dbReference>
<dbReference type="OrthoDB" id="914976at2"/>
<feature type="non-terminal residue" evidence="1">
    <location>
        <position position="111"/>
    </location>
</feature>
<evidence type="ECO:0000313" key="1">
    <source>
        <dbReference type="EMBL" id="PTX53941.1"/>
    </source>
</evidence>
<dbReference type="AlphaFoldDB" id="A0A2T6BCZ4"/>
<dbReference type="GO" id="GO:0004180">
    <property type="term" value="F:carboxypeptidase activity"/>
    <property type="evidence" value="ECO:0007669"/>
    <property type="project" value="UniProtKB-KW"/>
</dbReference>
<proteinExistence type="predicted"/>
<dbReference type="Pfam" id="PF13715">
    <property type="entry name" value="CarbopepD_reg_2"/>
    <property type="match status" value="1"/>
</dbReference>
<dbReference type="Proteomes" id="UP000244090">
    <property type="component" value="Unassembled WGS sequence"/>
</dbReference>
<comment type="caution">
    <text evidence="1">The sequence shown here is derived from an EMBL/GenBank/DDBJ whole genome shotgun (WGS) entry which is preliminary data.</text>
</comment>
<keyword evidence="1" id="KW-0121">Carboxypeptidase</keyword>
<name>A0A2T6BCZ4_9FLAO</name>
<organism evidence="1 2">
    <name type="scientific">Kordia periserrulae</name>
    <dbReference type="NCBI Taxonomy" id="701523"/>
    <lineage>
        <taxon>Bacteria</taxon>
        <taxon>Pseudomonadati</taxon>
        <taxon>Bacteroidota</taxon>
        <taxon>Flavobacteriia</taxon>
        <taxon>Flavobacteriales</taxon>
        <taxon>Flavobacteriaceae</taxon>
        <taxon>Kordia</taxon>
    </lineage>
</organism>
<dbReference type="Gene3D" id="2.60.40.1120">
    <property type="entry name" value="Carboxypeptidase-like, regulatory domain"/>
    <property type="match status" value="1"/>
</dbReference>
<reference evidence="1 2" key="1">
    <citation type="submission" date="2018-04" db="EMBL/GenBank/DDBJ databases">
        <title>Genomic Encyclopedia of Archaeal and Bacterial Type Strains, Phase II (KMG-II): from individual species to whole genera.</title>
        <authorList>
            <person name="Goeker M."/>
        </authorList>
    </citation>
    <scope>NUCLEOTIDE SEQUENCE [LARGE SCALE GENOMIC DNA]</scope>
    <source>
        <strain evidence="1 2">DSM 25731</strain>
    </source>
</reference>
<protein>
    <submittedName>
        <fullName evidence="1">Carboxypeptidase-like protein</fullName>
    </submittedName>
</protein>
<accession>A0A2T6BCZ4</accession>
<evidence type="ECO:0000313" key="2">
    <source>
        <dbReference type="Proteomes" id="UP000244090"/>
    </source>
</evidence>
<keyword evidence="1" id="KW-0378">Hydrolase</keyword>
<keyword evidence="2" id="KW-1185">Reference proteome</keyword>
<gene>
    <name evidence="1" type="ORF">C8N46_1363</name>
</gene>